<dbReference type="InterPro" id="IPR050090">
    <property type="entry name" value="Tyrosine_recombinase_XerCD"/>
</dbReference>
<dbReference type="Gene3D" id="1.10.150.130">
    <property type="match status" value="1"/>
</dbReference>
<evidence type="ECO:0000313" key="7">
    <source>
        <dbReference type="EMBL" id="TYB43893.1"/>
    </source>
</evidence>
<dbReference type="GO" id="GO:0006310">
    <property type="term" value="P:DNA recombination"/>
    <property type="evidence" value="ECO:0007669"/>
    <property type="project" value="UniProtKB-KW"/>
</dbReference>
<gene>
    <name evidence="7" type="ORF">FXF69_23260</name>
</gene>
<comment type="caution">
    <text evidence="7">The sequence shown here is derived from an EMBL/GenBank/DDBJ whole genome shotgun (WGS) entry which is preliminary data.</text>
</comment>
<evidence type="ECO:0000256" key="2">
    <source>
        <dbReference type="ARBA" id="ARBA00023172"/>
    </source>
</evidence>
<dbReference type="InterPro" id="IPR011010">
    <property type="entry name" value="DNA_brk_join_enz"/>
</dbReference>
<reference evidence="7 8" key="1">
    <citation type="submission" date="2019-08" db="EMBL/GenBank/DDBJ databases">
        <title>Actinomadura sp. nov. CYP1-5 isolated from mountain soil.</title>
        <authorList>
            <person name="Songsumanus A."/>
            <person name="Kuncharoen N."/>
            <person name="Kudo T."/>
            <person name="Yuki M."/>
            <person name="Igarashi Y."/>
            <person name="Tanasupawat S."/>
        </authorList>
    </citation>
    <scope>NUCLEOTIDE SEQUENCE [LARGE SCALE GENOMIC DNA]</scope>
    <source>
        <strain evidence="7 8">JCM 14158</strain>
    </source>
</reference>
<dbReference type="CDD" id="cd01189">
    <property type="entry name" value="INT_ICEBs1_C_like"/>
    <property type="match status" value="1"/>
</dbReference>
<protein>
    <submittedName>
        <fullName evidence="7">Site-specific integrase</fullName>
    </submittedName>
</protein>
<dbReference type="PANTHER" id="PTHR30349:SF91">
    <property type="entry name" value="INTA PROTEIN"/>
    <property type="match status" value="1"/>
</dbReference>
<dbReference type="InterPro" id="IPR044068">
    <property type="entry name" value="CB"/>
</dbReference>
<dbReference type="InterPro" id="IPR010998">
    <property type="entry name" value="Integrase_recombinase_N"/>
</dbReference>
<dbReference type="PANTHER" id="PTHR30349">
    <property type="entry name" value="PHAGE INTEGRASE-RELATED"/>
    <property type="match status" value="1"/>
</dbReference>
<dbReference type="EMBL" id="VSFG01000005">
    <property type="protein sequence ID" value="TYB43893.1"/>
    <property type="molecule type" value="Genomic_DNA"/>
</dbReference>
<evidence type="ECO:0000313" key="8">
    <source>
        <dbReference type="Proteomes" id="UP000323380"/>
    </source>
</evidence>
<dbReference type="InterPro" id="IPR002104">
    <property type="entry name" value="Integrase_catalytic"/>
</dbReference>
<feature type="compositionally biased region" description="Basic residues" evidence="4">
    <location>
        <begin position="429"/>
        <end position="447"/>
    </location>
</feature>
<evidence type="ECO:0000259" key="5">
    <source>
        <dbReference type="PROSITE" id="PS51898"/>
    </source>
</evidence>
<evidence type="ECO:0000256" key="4">
    <source>
        <dbReference type="SAM" id="MobiDB-lite"/>
    </source>
</evidence>
<evidence type="ECO:0000259" key="6">
    <source>
        <dbReference type="PROSITE" id="PS51900"/>
    </source>
</evidence>
<dbReference type="GO" id="GO:0015074">
    <property type="term" value="P:DNA integration"/>
    <property type="evidence" value="ECO:0007669"/>
    <property type="project" value="InterPro"/>
</dbReference>
<name>A0A5D0NHQ4_9ACTN</name>
<feature type="domain" description="Core-binding (CB)" evidence="6">
    <location>
        <begin position="87"/>
        <end position="173"/>
    </location>
</feature>
<accession>A0A5D0NHQ4</accession>
<dbReference type="Proteomes" id="UP000323380">
    <property type="component" value="Unassembled WGS sequence"/>
</dbReference>
<keyword evidence="8" id="KW-1185">Reference proteome</keyword>
<dbReference type="PROSITE" id="PS51900">
    <property type="entry name" value="CB"/>
    <property type="match status" value="1"/>
</dbReference>
<proteinExistence type="predicted"/>
<feature type="domain" description="Tyr recombinase" evidence="5">
    <location>
        <begin position="214"/>
        <end position="411"/>
    </location>
</feature>
<dbReference type="STRING" id="1220554.GCA_001552135_05066"/>
<feature type="region of interest" description="Disordered" evidence="4">
    <location>
        <begin position="419"/>
        <end position="467"/>
    </location>
</feature>
<dbReference type="GO" id="GO:0003677">
    <property type="term" value="F:DNA binding"/>
    <property type="evidence" value="ECO:0007669"/>
    <property type="project" value="UniProtKB-UniRule"/>
</dbReference>
<dbReference type="Pfam" id="PF00589">
    <property type="entry name" value="Phage_integrase"/>
    <property type="match status" value="1"/>
</dbReference>
<dbReference type="AlphaFoldDB" id="A0A5D0NHQ4"/>
<organism evidence="7 8">
    <name type="scientific">Actinomadura chibensis</name>
    <dbReference type="NCBI Taxonomy" id="392828"/>
    <lineage>
        <taxon>Bacteria</taxon>
        <taxon>Bacillati</taxon>
        <taxon>Actinomycetota</taxon>
        <taxon>Actinomycetes</taxon>
        <taxon>Streptosporangiales</taxon>
        <taxon>Thermomonosporaceae</taxon>
        <taxon>Actinomadura</taxon>
    </lineage>
</organism>
<keyword evidence="1 3" id="KW-0238">DNA-binding</keyword>
<dbReference type="Gene3D" id="1.10.443.10">
    <property type="entry name" value="Intergrase catalytic core"/>
    <property type="match status" value="1"/>
</dbReference>
<dbReference type="InterPro" id="IPR013762">
    <property type="entry name" value="Integrase-like_cat_sf"/>
</dbReference>
<evidence type="ECO:0000256" key="1">
    <source>
        <dbReference type="ARBA" id="ARBA00023125"/>
    </source>
</evidence>
<dbReference type="SUPFAM" id="SSF56349">
    <property type="entry name" value="DNA breaking-rejoining enzymes"/>
    <property type="match status" value="1"/>
</dbReference>
<dbReference type="PROSITE" id="PS51898">
    <property type="entry name" value="TYR_RECOMBINASE"/>
    <property type="match status" value="1"/>
</dbReference>
<sequence length="467" mass="51440">MAITKSAGGIYRRCGCVDPRTGKAWGDHCPKLAAGRRHGSWYLRLELPVGSDGRRRRIRRGGYTTRKAAEETLAQLRAPSGSGGGLVTVGEWLHHWLATRTGAASTIRGYASHVRLYLAPYLGTVVLAELSVAHLQAVFASIARHHQARGTPLTPATLNRIRATLRTALNAAIRRGLISDNPASRVELPTARRPRAVVWTAERVQHWQRTGERPPVAVWTAAQTAEFLDTIRDHRLYAAYHLIALRGLRRGEAAGLRWCDLDLDQGVAMISQQIQQHQGHLTVCPPKTASSARVIALDRTTIRALRAHRDRQQAERQRAQEDYRDSGYVFTRPGGDPLGPDRLSCTFRALIAEHGLLPIRLHDLRHGAATLALAAGVELKVVQDMLGHSSIVLTADTYTSVLPEVAHKAAEKTAAHVMKARGVVPGTNRTRRRTPGRKRRRGARKTGSRPGVSAAHPARQISRPQRR</sequence>
<evidence type="ECO:0000256" key="3">
    <source>
        <dbReference type="PROSITE-ProRule" id="PRU01248"/>
    </source>
</evidence>
<keyword evidence="2" id="KW-0233">DNA recombination</keyword>